<reference evidence="2 3" key="1">
    <citation type="submission" date="2013-06" db="EMBL/GenBank/DDBJ databases">
        <authorList>
            <person name="Weinstock G."/>
            <person name="Sodergren E."/>
            <person name="Lobos E.A."/>
            <person name="Fulton L."/>
            <person name="Fulton R."/>
            <person name="Courtney L."/>
            <person name="Fronick C."/>
            <person name="O'Laughlin M."/>
            <person name="Godfrey J."/>
            <person name="Wilson R.M."/>
            <person name="Miner T."/>
            <person name="Farmer C."/>
            <person name="Delehaunty K."/>
            <person name="Cordes M."/>
            <person name="Minx P."/>
            <person name="Tomlinson C."/>
            <person name="Chen J."/>
            <person name="Wollam A."/>
            <person name="Pepin K.H."/>
            <person name="Bhonagiri V."/>
            <person name="Zhang X."/>
            <person name="Warren W."/>
            <person name="Mitreva M."/>
            <person name="Mardis E.R."/>
            <person name="Wilson R.K."/>
        </authorList>
    </citation>
    <scope>NUCLEOTIDE SEQUENCE [LARGE SCALE GENOMIC DNA]</scope>
    <source>
        <strain evidence="2 3">F0570</strain>
    </source>
</reference>
<feature type="compositionally biased region" description="Basic and acidic residues" evidence="1">
    <location>
        <begin position="24"/>
        <end position="33"/>
    </location>
</feature>
<accession>A0A0E2LMZ9</accession>
<protein>
    <submittedName>
        <fullName evidence="2">Uncharacterized protein</fullName>
    </submittedName>
</protein>
<dbReference type="Proteomes" id="UP000016630">
    <property type="component" value="Unassembled WGS sequence"/>
</dbReference>
<organism evidence="2 3">
    <name type="scientific">Porphyromonas gingivalis F0570</name>
    <dbReference type="NCBI Taxonomy" id="1227271"/>
    <lineage>
        <taxon>Bacteria</taxon>
        <taxon>Pseudomonadati</taxon>
        <taxon>Bacteroidota</taxon>
        <taxon>Bacteroidia</taxon>
        <taxon>Bacteroidales</taxon>
        <taxon>Porphyromonadaceae</taxon>
        <taxon>Porphyromonas</taxon>
    </lineage>
</organism>
<evidence type="ECO:0000313" key="2">
    <source>
        <dbReference type="EMBL" id="ERJ64040.1"/>
    </source>
</evidence>
<sequence length="40" mass="4860">MKAIFIFSTMHRKNLSNQNNQKSQRFEKRKESFTPRAFVI</sequence>
<gene>
    <name evidence="2" type="ORF">HMPREF1555_02102</name>
</gene>
<comment type="caution">
    <text evidence="2">The sequence shown here is derived from an EMBL/GenBank/DDBJ whole genome shotgun (WGS) entry which is preliminary data.</text>
</comment>
<dbReference type="EMBL" id="AWUW01000142">
    <property type="protein sequence ID" value="ERJ64040.1"/>
    <property type="molecule type" value="Genomic_DNA"/>
</dbReference>
<name>A0A0E2LMZ9_PORGN</name>
<evidence type="ECO:0000313" key="3">
    <source>
        <dbReference type="Proteomes" id="UP000016630"/>
    </source>
</evidence>
<evidence type="ECO:0000256" key="1">
    <source>
        <dbReference type="SAM" id="MobiDB-lite"/>
    </source>
</evidence>
<dbReference type="AlphaFoldDB" id="A0A0E2LMZ9"/>
<proteinExistence type="predicted"/>
<dbReference type="HOGENOM" id="CLU_3294104_0_0_10"/>
<feature type="region of interest" description="Disordered" evidence="1">
    <location>
        <begin position="16"/>
        <end position="40"/>
    </location>
</feature>